<organism evidence="1 2">
    <name type="scientific">Caulifigura coniformis</name>
    <dbReference type="NCBI Taxonomy" id="2527983"/>
    <lineage>
        <taxon>Bacteria</taxon>
        <taxon>Pseudomonadati</taxon>
        <taxon>Planctomycetota</taxon>
        <taxon>Planctomycetia</taxon>
        <taxon>Planctomycetales</taxon>
        <taxon>Planctomycetaceae</taxon>
        <taxon>Caulifigura</taxon>
    </lineage>
</organism>
<dbReference type="InParanoid" id="A0A517SMF3"/>
<dbReference type="SUPFAM" id="SSF47598">
    <property type="entry name" value="Ribbon-helix-helix"/>
    <property type="match status" value="1"/>
</dbReference>
<dbReference type="EMBL" id="CP036271">
    <property type="protein sequence ID" value="QDT57314.1"/>
    <property type="molecule type" value="Genomic_DNA"/>
</dbReference>
<evidence type="ECO:0008006" key="3">
    <source>
        <dbReference type="Google" id="ProtNLM"/>
    </source>
</evidence>
<dbReference type="Gene3D" id="1.20.5.780">
    <property type="entry name" value="Single helix bin"/>
    <property type="match status" value="1"/>
</dbReference>
<evidence type="ECO:0000313" key="2">
    <source>
        <dbReference type="Proteomes" id="UP000315700"/>
    </source>
</evidence>
<sequence length="57" mass="6491">MPDNKEDTFRGRCTAEQKAVWEKAAARDGRSLANWIRKICDEAAEKVLVEEGKGKKR</sequence>
<dbReference type="KEGG" id="ccos:Pan44_53820"/>
<dbReference type="GO" id="GO:0006355">
    <property type="term" value="P:regulation of DNA-templated transcription"/>
    <property type="evidence" value="ECO:0007669"/>
    <property type="project" value="InterPro"/>
</dbReference>
<name>A0A517SMF3_9PLAN</name>
<dbReference type="InterPro" id="IPR010985">
    <property type="entry name" value="Ribbon_hlx_hlx"/>
</dbReference>
<protein>
    <recommendedName>
        <fullName evidence="3">DUF3950 domain-containing protein</fullName>
    </recommendedName>
</protein>
<evidence type="ECO:0000313" key="1">
    <source>
        <dbReference type="EMBL" id="QDT57314.1"/>
    </source>
</evidence>
<accession>A0A517SMF3</accession>
<reference evidence="1 2" key="1">
    <citation type="submission" date="2019-02" db="EMBL/GenBank/DDBJ databases">
        <title>Deep-cultivation of Planctomycetes and their phenomic and genomic characterization uncovers novel biology.</title>
        <authorList>
            <person name="Wiegand S."/>
            <person name="Jogler M."/>
            <person name="Boedeker C."/>
            <person name="Pinto D."/>
            <person name="Vollmers J."/>
            <person name="Rivas-Marin E."/>
            <person name="Kohn T."/>
            <person name="Peeters S.H."/>
            <person name="Heuer A."/>
            <person name="Rast P."/>
            <person name="Oberbeckmann S."/>
            <person name="Bunk B."/>
            <person name="Jeske O."/>
            <person name="Meyerdierks A."/>
            <person name="Storesund J.E."/>
            <person name="Kallscheuer N."/>
            <person name="Luecker S."/>
            <person name="Lage O.M."/>
            <person name="Pohl T."/>
            <person name="Merkel B.J."/>
            <person name="Hornburger P."/>
            <person name="Mueller R.-W."/>
            <person name="Bruemmer F."/>
            <person name="Labrenz M."/>
            <person name="Spormann A.M."/>
            <person name="Op den Camp H."/>
            <person name="Overmann J."/>
            <person name="Amann R."/>
            <person name="Jetten M.S.M."/>
            <person name="Mascher T."/>
            <person name="Medema M.H."/>
            <person name="Devos D.P."/>
            <person name="Kaster A.-K."/>
            <person name="Ovreas L."/>
            <person name="Rohde M."/>
            <person name="Galperin M.Y."/>
            <person name="Jogler C."/>
        </authorList>
    </citation>
    <scope>NUCLEOTIDE SEQUENCE [LARGE SCALE GENOMIC DNA]</scope>
    <source>
        <strain evidence="1 2">Pan44</strain>
    </source>
</reference>
<gene>
    <name evidence="1" type="ORF">Pan44_53820</name>
</gene>
<dbReference type="AlphaFoldDB" id="A0A517SMF3"/>
<dbReference type="Proteomes" id="UP000315700">
    <property type="component" value="Chromosome"/>
</dbReference>
<dbReference type="RefSeq" id="WP_197453674.1">
    <property type="nucleotide sequence ID" value="NZ_CP036271.1"/>
</dbReference>
<keyword evidence="2" id="KW-1185">Reference proteome</keyword>
<proteinExistence type="predicted"/>